<feature type="transmembrane region" description="Helical" evidence="1">
    <location>
        <begin position="49"/>
        <end position="72"/>
    </location>
</feature>
<dbReference type="KEGG" id="dfi:AXF13_03635"/>
<reference evidence="3" key="1">
    <citation type="submission" date="2016-02" db="EMBL/GenBank/DDBJ databases">
        <authorList>
            <person name="Holder M.E."/>
            <person name="Ajami N.J."/>
            <person name="Petrosino J.F."/>
        </authorList>
    </citation>
    <scope>NUCLEOTIDE SEQUENCE [LARGE SCALE GENOMIC DNA]</scope>
    <source>
        <strain evidence="3">CCUG 45958</strain>
    </source>
</reference>
<evidence type="ECO:0000256" key="1">
    <source>
        <dbReference type="SAM" id="Phobius"/>
    </source>
</evidence>
<feature type="transmembrane region" description="Helical" evidence="1">
    <location>
        <begin position="237"/>
        <end position="257"/>
    </location>
</feature>
<dbReference type="STRING" id="44742.AXF13_03635"/>
<keyword evidence="1" id="KW-0472">Membrane</keyword>
<keyword evidence="3" id="KW-1185">Reference proteome</keyword>
<feature type="transmembrane region" description="Helical" evidence="1">
    <location>
        <begin position="181"/>
        <end position="202"/>
    </location>
</feature>
<name>A0A0X8JIQ9_9BACT</name>
<proteinExistence type="predicted"/>
<dbReference type="RefSeq" id="WP_062251692.1">
    <property type="nucleotide sequence ID" value="NZ_CP014229.1"/>
</dbReference>
<feature type="transmembrane region" description="Helical" evidence="1">
    <location>
        <begin position="285"/>
        <end position="306"/>
    </location>
</feature>
<dbReference type="Gene3D" id="1.20.1630.10">
    <property type="entry name" value="Formate dehydrogenase/DMSO reductase domain"/>
    <property type="match status" value="1"/>
</dbReference>
<evidence type="ECO:0000313" key="2">
    <source>
        <dbReference type="EMBL" id="AMD89277.1"/>
    </source>
</evidence>
<protein>
    <recommendedName>
        <fullName evidence="4">Polysulfide reductase</fullName>
    </recommendedName>
</protein>
<accession>A0A0X8JIQ9</accession>
<keyword evidence="1" id="KW-0812">Transmembrane</keyword>
<feature type="transmembrane region" description="Helical" evidence="1">
    <location>
        <begin position="117"/>
        <end position="136"/>
    </location>
</feature>
<dbReference type="AlphaFoldDB" id="A0A0X8JIQ9"/>
<keyword evidence="1" id="KW-1133">Transmembrane helix</keyword>
<sequence>MPSFMELSNIAPPEVWGVWEPLAFFFLTAGAAAAILACAVLWRRASAGAGRLFGVVALASGLAGQACLLMGLEQPLRTYELYLRPHFISWTAWGGFLIPLCLLCTVPLVWPRRKGRVHPLWFLPAIGAACAVFIYADSEIMDCVGRVLWARPLLPMGFILAGLSAAFGFTCLMAPRTDGAFSLLPWASAAAAFVCALAALAFRAPEGFAQFATYWWHAPETICLIAAVIAAIRPRRWFRLTGAMTCVSAFMVFWKIIHMGQAFGRNASTFSDAAAFLDIVSPGSLLILAGGAGLWLALALLLSMLFPWNAAKEPA</sequence>
<evidence type="ECO:0000313" key="3">
    <source>
        <dbReference type="Proteomes" id="UP000069241"/>
    </source>
</evidence>
<gene>
    <name evidence="2" type="ORF">AXF13_03635</name>
</gene>
<organism evidence="2 3">
    <name type="scientific">Desulfovibrio fairfieldensis</name>
    <dbReference type="NCBI Taxonomy" id="44742"/>
    <lineage>
        <taxon>Bacteria</taxon>
        <taxon>Pseudomonadati</taxon>
        <taxon>Thermodesulfobacteriota</taxon>
        <taxon>Desulfovibrionia</taxon>
        <taxon>Desulfovibrionales</taxon>
        <taxon>Desulfovibrionaceae</taxon>
        <taxon>Desulfovibrio</taxon>
    </lineage>
</organism>
<feature type="transmembrane region" description="Helical" evidence="1">
    <location>
        <begin position="22"/>
        <end position="42"/>
    </location>
</feature>
<dbReference type="EMBL" id="CP014229">
    <property type="protein sequence ID" value="AMD89277.1"/>
    <property type="molecule type" value="Genomic_DNA"/>
</dbReference>
<dbReference type="Proteomes" id="UP000069241">
    <property type="component" value="Chromosome"/>
</dbReference>
<feature type="transmembrane region" description="Helical" evidence="1">
    <location>
        <begin position="92"/>
        <end position="110"/>
    </location>
</feature>
<evidence type="ECO:0008006" key="4">
    <source>
        <dbReference type="Google" id="ProtNLM"/>
    </source>
</evidence>
<feature type="transmembrane region" description="Helical" evidence="1">
    <location>
        <begin position="156"/>
        <end position="174"/>
    </location>
</feature>
<feature type="transmembrane region" description="Helical" evidence="1">
    <location>
        <begin position="214"/>
        <end position="232"/>
    </location>
</feature>